<dbReference type="Proteomes" id="UP000272833">
    <property type="component" value="Unassembled WGS sequence"/>
</dbReference>
<name>A0A3R8VTM7_ECTOL</name>
<reference evidence="1 2" key="1">
    <citation type="submission" date="2018-10" db="EMBL/GenBank/DDBJ databases">
        <title>Transmission dynamics of multidrug resistant bacteria on intensive care unit surfaces.</title>
        <authorList>
            <person name="D'Souza A.W."/>
            <person name="Potter R.F."/>
            <person name="Wallace M."/>
            <person name="Shupe A."/>
            <person name="Patel S."/>
            <person name="Sun S."/>
            <person name="Gul D."/>
            <person name="Kwon J.H."/>
            <person name="Andleeb S."/>
            <person name="Burnham C.-A.D."/>
            <person name="Dantas G."/>
        </authorList>
    </citation>
    <scope>NUCLEOTIDE SEQUENCE [LARGE SCALE GENOMIC DNA]</scope>
    <source>
        <strain evidence="1 2">PO_271</strain>
    </source>
</reference>
<organism evidence="1 2">
    <name type="scientific">Ectopseudomonas oleovorans</name>
    <name type="common">Pseudomonas oleovorans</name>
    <dbReference type="NCBI Taxonomy" id="301"/>
    <lineage>
        <taxon>Bacteria</taxon>
        <taxon>Pseudomonadati</taxon>
        <taxon>Pseudomonadota</taxon>
        <taxon>Gammaproteobacteria</taxon>
        <taxon>Pseudomonadales</taxon>
        <taxon>Pseudomonadaceae</taxon>
        <taxon>Ectopseudomonas</taxon>
    </lineage>
</organism>
<dbReference type="InterPro" id="IPR009387">
    <property type="entry name" value="HigB-2"/>
</dbReference>
<dbReference type="RefSeq" id="WP_125875074.1">
    <property type="nucleotide sequence ID" value="NZ_CAJQNA010000099.1"/>
</dbReference>
<sequence length="114" mass="12985">MKAIFLETTTFTATVGSYLEDDQYRLLQSELLANPNAGDVMPRTGGFRKLRWADERRGKGKRGGLRVIYYWLMGDGQFWMFAIYDKDELENLTADQEKALRNAITAELKARGAA</sequence>
<protein>
    <submittedName>
        <fullName evidence="1">Toxin</fullName>
    </submittedName>
</protein>
<proteinExistence type="predicted"/>
<dbReference type="AlphaFoldDB" id="A0A3R8VTM7"/>
<comment type="caution">
    <text evidence="1">The sequence shown here is derived from an EMBL/GenBank/DDBJ whole genome shotgun (WGS) entry which is preliminary data.</text>
</comment>
<dbReference type="PIRSF" id="PIRSF039032">
    <property type="entry name" value="HigB-2"/>
    <property type="match status" value="1"/>
</dbReference>
<evidence type="ECO:0000313" key="2">
    <source>
        <dbReference type="Proteomes" id="UP000272833"/>
    </source>
</evidence>
<gene>
    <name evidence="1" type="ORF">EGJ44_20215</name>
</gene>
<dbReference type="EMBL" id="RHRS01000078">
    <property type="protein sequence ID" value="RRW29654.1"/>
    <property type="molecule type" value="Genomic_DNA"/>
</dbReference>
<evidence type="ECO:0000313" key="1">
    <source>
        <dbReference type="EMBL" id="RRW29654.1"/>
    </source>
</evidence>
<accession>A0A3R8VTM7</accession>